<dbReference type="Gene3D" id="1.10.1660.10">
    <property type="match status" value="1"/>
</dbReference>
<accession>A0A2I2KRI0</accession>
<dbReference type="GO" id="GO:0003677">
    <property type="term" value="F:DNA binding"/>
    <property type="evidence" value="ECO:0007669"/>
    <property type="project" value="UniProtKB-KW"/>
</dbReference>
<evidence type="ECO:0000259" key="2">
    <source>
        <dbReference type="PROSITE" id="PS50937"/>
    </source>
</evidence>
<dbReference type="GO" id="GO:0003700">
    <property type="term" value="F:DNA-binding transcription factor activity"/>
    <property type="evidence" value="ECO:0007669"/>
    <property type="project" value="InterPro"/>
</dbReference>
<dbReference type="RefSeq" id="WP_101831974.1">
    <property type="nucleotide sequence ID" value="NZ_FZMO01000149.1"/>
</dbReference>
<protein>
    <recommendedName>
        <fullName evidence="2">HTH merR-type domain-containing protein</fullName>
    </recommendedName>
</protein>
<dbReference type="PANTHER" id="PTHR30204:SF98">
    <property type="entry name" value="HTH-TYPE TRANSCRIPTIONAL REGULATOR ADHR"/>
    <property type="match status" value="1"/>
</dbReference>
<name>A0A2I2KRI0_9ACTN</name>
<dbReference type="Pfam" id="PF13411">
    <property type="entry name" value="MerR_1"/>
    <property type="match status" value="1"/>
</dbReference>
<dbReference type="SUPFAM" id="SSF46955">
    <property type="entry name" value="Putative DNA-binding domain"/>
    <property type="match status" value="1"/>
</dbReference>
<feature type="domain" description="HTH merR-type" evidence="2">
    <location>
        <begin position="12"/>
        <end position="82"/>
    </location>
</feature>
<keyword evidence="4" id="KW-1185">Reference proteome</keyword>
<dbReference type="SMART" id="SM00422">
    <property type="entry name" value="HTH_MERR"/>
    <property type="match status" value="1"/>
</dbReference>
<dbReference type="EMBL" id="FZMO01000149">
    <property type="protein sequence ID" value="SNQ48274.1"/>
    <property type="molecule type" value="Genomic_DNA"/>
</dbReference>
<reference evidence="3 4" key="1">
    <citation type="submission" date="2017-06" db="EMBL/GenBank/DDBJ databases">
        <authorList>
            <person name="Kim H.J."/>
            <person name="Triplett B.A."/>
        </authorList>
    </citation>
    <scope>NUCLEOTIDE SEQUENCE [LARGE SCALE GENOMIC DNA]</scope>
    <source>
        <strain evidence="3">FRACA_ARgP5</strain>
    </source>
</reference>
<dbReference type="OrthoDB" id="9802039at2"/>
<sequence length="151" mass="17150">MAAIDRVDDAPPLTIQEVSRLSGLSEPTLRYYERIGLIDAVDRDGSSGHRRYSPAAVETIEALACLRATGVSVRDMRAYLRHLDISDATRLRELFQCNADRAAEEIERMRVRTRYLQLKADLWSARERGDTAAERRAITEIGPITSEMRSW</sequence>
<evidence type="ECO:0000313" key="4">
    <source>
        <dbReference type="Proteomes" id="UP000234331"/>
    </source>
</evidence>
<dbReference type="Proteomes" id="UP000234331">
    <property type="component" value="Unassembled WGS sequence"/>
</dbReference>
<dbReference type="InterPro" id="IPR047057">
    <property type="entry name" value="MerR_fam"/>
</dbReference>
<organism evidence="3 4">
    <name type="scientific">Frankia canadensis</name>
    <dbReference type="NCBI Taxonomy" id="1836972"/>
    <lineage>
        <taxon>Bacteria</taxon>
        <taxon>Bacillati</taxon>
        <taxon>Actinomycetota</taxon>
        <taxon>Actinomycetes</taxon>
        <taxon>Frankiales</taxon>
        <taxon>Frankiaceae</taxon>
        <taxon>Frankia</taxon>
    </lineage>
</organism>
<keyword evidence="1" id="KW-0238">DNA-binding</keyword>
<dbReference type="AlphaFoldDB" id="A0A2I2KRI0"/>
<evidence type="ECO:0000256" key="1">
    <source>
        <dbReference type="ARBA" id="ARBA00023125"/>
    </source>
</evidence>
<dbReference type="InterPro" id="IPR009061">
    <property type="entry name" value="DNA-bd_dom_put_sf"/>
</dbReference>
<dbReference type="PROSITE" id="PS50937">
    <property type="entry name" value="HTH_MERR_2"/>
    <property type="match status" value="1"/>
</dbReference>
<proteinExistence type="predicted"/>
<gene>
    <name evidence="3" type="ORF">FRACA_2320009</name>
</gene>
<evidence type="ECO:0000313" key="3">
    <source>
        <dbReference type="EMBL" id="SNQ48274.1"/>
    </source>
</evidence>
<dbReference type="PANTHER" id="PTHR30204">
    <property type="entry name" value="REDOX-CYCLING DRUG-SENSING TRANSCRIPTIONAL ACTIVATOR SOXR"/>
    <property type="match status" value="1"/>
</dbReference>
<dbReference type="InterPro" id="IPR000551">
    <property type="entry name" value="MerR-type_HTH_dom"/>
</dbReference>